<evidence type="ECO:0000256" key="3">
    <source>
        <dbReference type="ARBA" id="ARBA00022695"/>
    </source>
</evidence>
<dbReference type="SUPFAM" id="SSF53448">
    <property type="entry name" value="Nucleotide-diphospho-sugar transferases"/>
    <property type="match status" value="1"/>
</dbReference>
<proteinExistence type="inferred from homology"/>
<dbReference type="RefSeq" id="WP_379286353.1">
    <property type="nucleotide sequence ID" value="NZ_JBHTIU010000012.1"/>
</dbReference>
<dbReference type="Pfam" id="PF01704">
    <property type="entry name" value="UDPGP"/>
    <property type="match status" value="1"/>
</dbReference>
<dbReference type="CDD" id="cd04193">
    <property type="entry name" value="UDPGlcNAc_PPase"/>
    <property type="match status" value="1"/>
</dbReference>
<dbReference type="InterPro" id="IPR029044">
    <property type="entry name" value="Nucleotide-diphossugar_trans"/>
</dbReference>
<name>A0ABW3D6S6_9BACL</name>
<keyword evidence="2" id="KW-0808">Transferase</keyword>
<dbReference type="InterPro" id="IPR002618">
    <property type="entry name" value="UDPGP_fam"/>
</dbReference>
<organism evidence="4 5">
    <name type="scientific">Paenibacillus residui</name>
    <dbReference type="NCBI Taxonomy" id="629724"/>
    <lineage>
        <taxon>Bacteria</taxon>
        <taxon>Bacillati</taxon>
        <taxon>Bacillota</taxon>
        <taxon>Bacilli</taxon>
        <taxon>Bacillales</taxon>
        <taxon>Paenibacillaceae</taxon>
        <taxon>Paenibacillus</taxon>
    </lineage>
</organism>
<comment type="similarity">
    <text evidence="1">Belongs to the UDPGP type 1 family.</text>
</comment>
<keyword evidence="3" id="KW-0548">Nucleotidyltransferase</keyword>
<comment type="caution">
    <text evidence="4">The sequence shown here is derived from an EMBL/GenBank/DDBJ whole genome shotgun (WGS) entry which is preliminary data.</text>
</comment>
<dbReference type="Proteomes" id="UP001597120">
    <property type="component" value="Unassembled WGS sequence"/>
</dbReference>
<keyword evidence="5" id="KW-1185">Reference proteome</keyword>
<evidence type="ECO:0000256" key="1">
    <source>
        <dbReference type="ARBA" id="ARBA00010401"/>
    </source>
</evidence>
<dbReference type="PANTHER" id="PTHR11952:SF2">
    <property type="entry name" value="LD24639P"/>
    <property type="match status" value="1"/>
</dbReference>
<evidence type="ECO:0000256" key="2">
    <source>
        <dbReference type="ARBA" id="ARBA00022679"/>
    </source>
</evidence>
<dbReference type="EMBL" id="JBHTIU010000012">
    <property type="protein sequence ID" value="MFD0868404.1"/>
    <property type="molecule type" value="Genomic_DNA"/>
</dbReference>
<accession>A0ABW3D6S6</accession>
<dbReference type="Gene3D" id="3.90.550.10">
    <property type="entry name" value="Spore Coat Polysaccharide Biosynthesis Protein SpsA, Chain A"/>
    <property type="match status" value="1"/>
</dbReference>
<reference evidence="5" key="1">
    <citation type="journal article" date="2019" name="Int. J. Syst. Evol. Microbiol.">
        <title>The Global Catalogue of Microorganisms (GCM) 10K type strain sequencing project: providing services to taxonomists for standard genome sequencing and annotation.</title>
        <authorList>
            <consortium name="The Broad Institute Genomics Platform"/>
            <consortium name="The Broad Institute Genome Sequencing Center for Infectious Disease"/>
            <person name="Wu L."/>
            <person name="Ma J."/>
        </authorList>
    </citation>
    <scope>NUCLEOTIDE SEQUENCE [LARGE SCALE GENOMIC DNA]</scope>
    <source>
        <strain evidence="5">CCUG 57263</strain>
    </source>
</reference>
<dbReference type="PANTHER" id="PTHR11952">
    <property type="entry name" value="UDP- GLUCOSE PYROPHOSPHORYLASE"/>
    <property type="match status" value="1"/>
</dbReference>
<protein>
    <submittedName>
        <fullName evidence="4">UDPGP type 1 family protein</fullName>
    </submittedName>
</protein>
<sequence>MKSRKEQAEALLRQYNQQHLLNFYHDLTAEAQESLLDQIFSLDFEQVAALFDQRTDSPAQMENELTPIEAGVWDEFSEERKQQEEEAGWQALRSGRVAALVVAGGQGSRLGHDGPKGTFNIGLPSGKSLFQLQAERLLNLSSQAGRTIPWYVMTSPENDGETTEFFRKADYFGYPREAIFFFEQSVLPAIDAEGKILLADKDRISLAPAGNGDCFAAIKRSGALADMKARGVEWVFYYNVDNALVKVADPKFIGYTISSGASAACKVVPKSHPEEKVGIVCLNRGRPAVIEYSDMPREMMTAQNEEGRLLYDQANISMHLFRLDFVEKGADYPLPYHAAHKKIAAIDEQGNPLKPSEPNAYKFERFIFDLFPLADKLAVLQVNRSEEFAPVKNKEGEDSPETARKLVLELHRKWLLEAGAAEELLEGRTVEISPLISYAGEGLHLRISELLEQEQSI</sequence>
<gene>
    <name evidence="4" type="ORF">ACFQ03_04530</name>
</gene>
<evidence type="ECO:0000313" key="4">
    <source>
        <dbReference type="EMBL" id="MFD0868404.1"/>
    </source>
</evidence>
<evidence type="ECO:0000313" key="5">
    <source>
        <dbReference type="Proteomes" id="UP001597120"/>
    </source>
</evidence>
<dbReference type="InterPro" id="IPR039741">
    <property type="entry name" value="UDP-sugar_pyrophosphorylase"/>
</dbReference>